<dbReference type="GO" id="GO:0080120">
    <property type="term" value="P:CAAX-box protein maturation"/>
    <property type="evidence" value="ECO:0007669"/>
    <property type="project" value="UniProtKB-ARBA"/>
</dbReference>
<dbReference type="InterPro" id="IPR003675">
    <property type="entry name" value="Rce1/LyrA-like_dom"/>
</dbReference>
<dbReference type="AlphaFoldDB" id="A0A0M2PXF1"/>
<sequence>MTLKFEHFSPAPLQFRLGLFIASLALVWLPLGLPIVLFVPNPTLETIAALGLLYGQFIWLVRRWGRRFHGRPQILQDYGLCWTGQTLRELLLGWGLGSLMILVLFAIQGGLGWLQWQNPGLAFGRIALEGFGVALGVGFAEELLFRGWLLDELQRDWGWWGAMVGSSLLFALLHFIKPWSEVIRTFPQFPGLFLLGLTLVLGKRSCQGRLGINVGLHGGLVWSYYLVVVGELTHSLGTVPPWVTGIDQNPLAGLLGLLGLGTLALGFSQRLPAR</sequence>
<dbReference type="GO" id="GO:0004175">
    <property type="term" value="F:endopeptidase activity"/>
    <property type="evidence" value="ECO:0007669"/>
    <property type="project" value="UniProtKB-ARBA"/>
</dbReference>
<feature type="transmembrane region" description="Helical" evidence="1">
    <location>
        <begin position="17"/>
        <end position="37"/>
    </location>
</feature>
<keyword evidence="4" id="KW-1185">Reference proteome</keyword>
<keyword evidence="1" id="KW-0472">Membrane</keyword>
<feature type="transmembrane region" description="Helical" evidence="1">
    <location>
        <begin position="182"/>
        <end position="201"/>
    </location>
</feature>
<dbReference type="Pfam" id="PF02517">
    <property type="entry name" value="Rce1-like"/>
    <property type="match status" value="1"/>
</dbReference>
<protein>
    <submittedName>
        <fullName evidence="3">Abortive phage infection protein</fullName>
    </submittedName>
</protein>
<keyword evidence="1" id="KW-1133">Transmembrane helix</keyword>
<feature type="transmembrane region" description="Helical" evidence="1">
    <location>
        <begin position="210"/>
        <end position="230"/>
    </location>
</feature>
<reference evidence="3" key="1">
    <citation type="submission" date="2012-04" db="EMBL/GenBank/DDBJ databases">
        <authorList>
            <person name="Borisov I.G."/>
            <person name="Ivanikova N.V."/>
            <person name="Pinevich A.V."/>
        </authorList>
    </citation>
    <scope>NUCLEOTIDE SEQUENCE [LARGE SCALE GENOMIC DNA]</scope>
    <source>
        <strain evidence="3">CALU 1027</strain>
    </source>
</reference>
<dbReference type="eggNOG" id="COG1266">
    <property type="taxonomic scope" value="Bacteria"/>
</dbReference>
<feature type="transmembrane region" description="Helical" evidence="1">
    <location>
        <begin position="157"/>
        <end position="176"/>
    </location>
</feature>
<feature type="transmembrane region" description="Helical" evidence="1">
    <location>
        <begin position="43"/>
        <end position="61"/>
    </location>
</feature>
<dbReference type="EMBL" id="AJTX02000006">
    <property type="protein sequence ID" value="KKI99338.1"/>
    <property type="molecule type" value="Genomic_DNA"/>
</dbReference>
<feature type="domain" description="CAAX prenyl protease 2/Lysostaphin resistance protein A-like" evidence="2">
    <location>
        <begin position="128"/>
        <end position="219"/>
    </location>
</feature>
<accession>A0A0M2PXF1</accession>
<proteinExistence type="predicted"/>
<dbReference type="PANTHER" id="PTHR43592:SF20">
    <property type="entry name" value="ALPHA_BETA-HYDROLASES SUPERFAMILY PROTEIN"/>
    <property type="match status" value="1"/>
</dbReference>
<feature type="transmembrane region" description="Helical" evidence="1">
    <location>
        <begin position="250"/>
        <end position="268"/>
    </location>
</feature>
<dbReference type="PANTHER" id="PTHR43592">
    <property type="entry name" value="CAAX AMINO TERMINAL PROTEASE"/>
    <property type="match status" value="1"/>
</dbReference>
<evidence type="ECO:0000313" key="3">
    <source>
        <dbReference type="EMBL" id="KKI99338.1"/>
    </source>
</evidence>
<evidence type="ECO:0000313" key="4">
    <source>
        <dbReference type="Proteomes" id="UP000034681"/>
    </source>
</evidence>
<dbReference type="STRING" id="317619.GCA_000332315_01778"/>
<evidence type="ECO:0000259" key="2">
    <source>
        <dbReference type="Pfam" id="PF02517"/>
    </source>
</evidence>
<organism evidence="3 4">
    <name type="scientific">Prochlorothrix hollandica PCC 9006 = CALU 1027</name>
    <dbReference type="NCBI Taxonomy" id="317619"/>
    <lineage>
        <taxon>Bacteria</taxon>
        <taxon>Bacillati</taxon>
        <taxon>Cyanobacteriota</taxon>
        <taxon>Cyanophyceae</taxon>
        <taxon>Prochlorotrichales</taxon>
        <taxon>Prochlorotrichaceae</taxon>
        <taxon>Prochlorothrix</taxon>
    </lineage>
</organism>
<gene>
    <name evidence="3" type="ORF">PROH_13235</name>
</gene>
<name>A0A0M2PXF1_PROHO</name>
<dbReference type="Proteomes" id="UP000034681">
    <property type="component" value="Unassembled WGS sequence"/>
</dbReference>
<comment type="caution">
    <text evidence="3">The sequence shown here is derived from an EMBL/GenBank/DDBJ whole genome shotgun (WGS) entry which is preliminary data.</text>
</comment>
<evidence type="ECO:0000256" key="1">
    <source>
        <dbReference type="SAM" id="Phobius"/>
    </source>
</evidence>
<feature type="transmembrane region" description="Helical" evidence="1">
    <location>
        <begin position="126"/>
        <end position="145"/>
    </location>
</feature>
<keyword evidence="1" id="KW-0812">Transmembrane</keyword>
<feature type="transmembrane region" description="Helical" evidence="1">
    <location>
        <begin position="90"/>
        <end position="114"/>
    </location>
</feature>